<dbReference type="InterPro" id="IPR050482">
    <property type="entry name" value="Sensor_HK_TwoCompSys"/>
</dbReference>
<keyword evidence="8" id="KW-0902">Two-component regulatory system</keyword>
<evidence type="ECO:0000256" key="3">
    <source>
        <dbReference type="ARBA" id="ARBA00022553"/>
    </source>
</evidence>
<sequence length="441" mass="46608">MTVSNATAPRPRSDGRRIPQSLADDPEQRALFPVITLLAGWRQADDAHPHIRRWAVPALCTLLGVPELFDQEFGPSIPVKVALTLGLTVPLLWRRRKPVLVWAVITAVSVPIAFFGILTGANAAWVVALSNMGRFAAPRLTAVATAVTLTQVTVAGALLWDAEQVAHATRPWVVLGLALVVVVAFPFLGLAGRLVNSVIGALEKERDQQARLSAARERARVSREMHDILGHTLAVIVGLSDGAASLARTKPERGAETLRIIGDSGRDALGELRRLLAVIEDGDEDAREGAPLAPQPGLADLKALLERVRAAGPTADLHTEGELTGLTPGMQLAVYRIVQEALTNTLKHAARDTTVRVSVSLAAGSNKVHVGVDDTGPSHPVKADLTKAGGGQGLVGMRQRAALYQGSVTAGPNSRGGWSVHALLFTDSLSGPAHTTEKLPA</sequence>
<evidence type="ECO:0000256" key="4">
    <source>
        <dbReference type="ARBA" id="ARBA00022679"/>
    </source>
</evidence>
<dbReference type="Gene3D" id="3.30.565.10">
    <property type="entry name" value="Histidine kinase-like ATPase, C-terminal domain"/>
    <property type="match status" value="1"/>
</dbReference>
<evidence type="ECO:0000256" key="10">
    <source>
        <dbReference type="SAM" id="Phobius"/>
    </source>
</evidence>
<dbReference type="InterPro" id="IPR003594">
    <property type="entry name" value="HATPase_dom"/>
</dbReference>
<name>L7FAL8_STRT8</name>
<evidence type="ECO:0000259" key="11">
    <source>
        <dbReference type="Pfam" id="PF02518"/>
    </source>
</evidence>
<keyword evidence="6 13" id="KW-0418">Kinase</keyword>
<accession>L7FAL8</accession>
<comment type="catalytic activity">
    <reaction evidence="1">
        <text>ATP + protein L-histidine = ADP + protein N-phospho-L-histidine.</text>
        <dbReference type="EC" id="2.7.13.3"/>
    </reaction>
</comment>
<dbReference type="AlphaFoldDB" id="L7FAL8"/>
<dbReference type="InterPro" id="IPR036890">
    <property type="entry name" value="HATPase_C_sf"/>
</dbReference>
<protein>
    <recommendedName>
        <fullName evidence="2">histidine kinase</fullName>
        <ecNumber evidence="2">2.7.13.3</ecNumber>
    </recommendedName>
</protein>
<dbReference type="PANTHER" id="PTHR24421">
    <property type="entry name" value="NITRATE/NITRITE SENSOR PROTEIN NARX-RELATED"/>
    <property type="match status" value="1"/>
</dbReference>
<keyword evidence="10" id="KW-1133">Transmembrane helix</keyword>
<dbReference type="GO" id="GO:0005524">
    <property type="term" value="F:ATP binding"/>
    <property type="evidence" value="ECO:0007669"/>
    <property type="project" value="UniProtKB-KW"/>
</dbReference>
<organism evidence="13 14">
    <name type="scientific">Streptomyces turgidiscabies (strain Car8)</name>
    <dbReference type="NCBI Taxonomy" id="698760"/>
    <lineage>
        <taxon>Bacteria</taxon>
        <taxon>Bacillati</taxon>
        <taxon>Actinomycetota</taxon>
        <taxon>Actinomycetes</taxon>
        <taxon>Kitasatosporales</taxon>
        <taxon>Streptomycetaceae</taxon>
        <taxon>Streptomyces</taxon>
    </lineage>
</organism>
<dbReference type="STRING" id="85558.T45_03544"/>
<dbReference type="InterPro" id="IPR011712">
    <property type="entry name" value="Sig_transdc_His_kin_sub3_dim/P"/>
</dbReference>
<dbReference type="CDD" id="cd16917">
    <property type="entry name" value="HATPase_UhpB-NarQ-NarX-like"/>
    <property type="match status" value="1"/>
</dbReference>
<feature type="transmembrane region" description="Helical" evidence="10">
    <location>
        <begin position="100"/>
        <end position="128"/>
    </location>
</feature>
<feature type="transmembrane region" description="Helical" evidence="10">
    <location>
        <begin position="140"/>
        <end position="160"/>
    </location>
</feature>
<keyword evidence="3" id="KW-0597">Phosphoprotein</keyword>
<evidence type="ECO:0000256" key="7">
    <source>
        <dbReference type="ARBA" id="ARBA00022840"/>
    </source>
</evidence>
<keyword evidence="10" id="KW-0812">Transmembrane</keyword>
<evidence type="ECO:0000256" key="1">
    <source>
        <dbReference type="ARBA" id="ARBA00000085"/>
    </source>
</evidence>
<dbReference type="PANTHER" id="PTHR24421:SF10">
    <property type="entry name" value="NITRATE_NITRITE SENSOR PROTEIN NARQ"/>
    <property type="match status" value="1"/>
</dbReference>
<dbReference type="GO" id="GO:0046983">
    <property type="term" value="F:protein dimerization activity"/>
    <property type="evidence" value="ECO:0007669"/>
    <property type="project" value="InterPro"/>
</dbReference>
<keyword evidence="10" id="KW-0472">Membrane</keyword>
<evidence type="ECO:0000313" key="13">
    <source>
        <dbReference type="EMBL" id="ELP68169.1"/>
    </source>
</evidence>
<evidence type="ECO:0000256" key="2">
    <source>
        <dbReference type="ARBA" id="ARBA00012438"/>
    </source>
</evidence>
<evidence type="ECO:0000259" key="12">
    <source>
        <dbReference type="Pfam" id="PF07730"/>
    </source>
</evidence>
<dbReference type="EMBL" id="AEJB01000227">
    <property type="protein sequence ID" value="ELP68169.1"/>
    <property type="molecule type" value="Genomic_DNA"/>
</dbReference>
<evidence type="ECO:0000256" key="5">
    <source>
        <dbReference type="ARBA" id="ARBA00022741"/>
    </source>
</evidence>
<dbReference type="EC" id="2.7.13.3" evidence="2"/>
<dbReference type="SUPFAM" id="SSF55874">
    <property type="entry name" value="ATPase domain of HSP90 chaperone/DNA topoisomerase II/histidine kinase"/>
    <property type="match status" value="1"/>
</dbReference>
<keyword evidence="5" id="KW-0547">Nucleotide-binding</keyword>
<evidence type="ECO:0000313" key="14">
    <source>
        <dbReference type="Proteomes" id="UP000010931"/>
    </source>
</evidence>
<dbReference type="Pfam" id="PF02518">
    <property type="entry name" value="HATPase_c"/>
    <property type="match status" value="1"/>
</dbReference>
<dbReference type="PATRIC" id="fig|698760.3.peg.3106"/>
<comment type="caution">
    <text evidence="13">The sequence shown here is derived from an EMBL/GenBank/DDBJ whole genome shotgun (WGS) entry which is preliminary data.</text>
</comment>
<keyword evidence="7" id="KW-0067">ATP-binding</keyword>
<evidence type="ECO:0000256" key="9">
    <source>
        <dbReference type="SAM" id="MobiDB-lite"/>
    </source>
</evidence>
<dbReference type="Pfam" id="PF07730">
    <property type="entry name" value="HisKA_3"/>
    <property type="match status" value="1"/>
</dbReference>
<dbReference type="GeneID" id="97400892"/>
<keyword evidence="4" id="KW-0808">Transferase</keyword>
<dbReference type="GO" id="GO:0000155">
    <property type="term" value="F:phosphorelay sensor kinase activity"/>
    <property type="evidence" value="ECO:0007669"/>
    <property type="project" value="InterPro"/>
</dbReference>
<feature type="domain" description="Histidine kinase/HSP90-like ATPase" evidence="11">
    <location>
        <begin position="331"/>
        <end position="422"/>
    </location>
</feature>
<evidence type="ECO:0000256" key="8">
    <source>
        <dbReference type="ARBA" id="ARBA00023012"/>
    </source>
</evidence>
<feature type="region of interest" description="Disordered" evidence="9">
    <location>
        <begin position="1"/>
        <end position="21"/>
    </location>
</feature>
<gene>
    <name evidence="13" type="ORF">STRTUCAR8_02562</name>
</gene>
<evidence type="ECO:0000256" key="6">
    <source>
        <dbReference type="ARBA" id="ARBA00022777"/>
    </source>
</evidence>
<proteinExistence type="predicted"/>
<feature type="transmembrane region" description="Helical" evidence="10">
    <location>
        <begin position="172"/>
        <end position="195"/>
    </location>
</feature>
<dbReference type="RefSeq" id="WP_006376675.1">
    <property type="nucleotide sequence ID" value="NZ_AEJB01000227.1"/>
</dbReference>
<dbReference type="Gene3D" id="1.20.5.1930">
    <property type="match status" value="1"/>
</dbReference>
<feature type="domain" description="Signal transduction histidine kinase subgroup 3 dimerisation and phosphoacceptor" evidence="12">
    <location>
        <begin position="217"/>
        <end position="281"/>
    </location>
</feature>
<dbReference type="Proteomes" id="UP000010931">
    <property type="component" value="Unassembled WGS sequence"/>
</dbReference>
<reference evidence="13 14" key="1">
    <citation type="journal article" date="2011" name="Plasmid">
        <title>Streptomyces turgidiscabies Car8 contains a modular pathogenicity island that shares virulence genes with other actinobacterial plant pathogens.</title>
        <authorList>
            <person name="Huguet-Tapia J.C."/>
            <person name="Badger J.H."/>
            <person name="Loria R."/>
            <person name="Pettis G.S."/>
        </authorList>
    </citation>
    <scope>NUCLEOTIDE SEQUENCE [LARGE SCALE GENOMIC DNA]</scope>
    <source>
        <strain evidence="13 14">Car8</strain>
    </source>
</reference>
<dbReference type="GO" id="GO:0016020">
    <property type="term" value="C:membrane"/>
    <property type="evidence" value="ECO:0007669"/>
    <property type="project" value="InterPro"/>
</dbReference>
<keyword evidence="14" id="KW-1185">Reference proteome</keyword>